<protein>
    <submittedName>
        <fullName evidence="2">Uncharacterized protein</fullName>
    </submittedName>
</protein>
<dbReference type="EMBL" id="KI925455">
    <property type="protein sequence ID" value="ETW85191.1"/>
    <property type="molecule type" value="Genomic_DNA"/>
</dbReference>
<dbReference type="HOGENOM" id="CLU_048769_0_0_1"/>
<dbReference type="GO" id="GO:0008270">
    <property type="term" value="F:zinc ion binding"/>
    <property type="evidence" value="ECO:0007669"/>
    <property type="project" value="InterPro"/>
</dbReference>
<gene>
    <name evidence="2" type="ORF">HETIRDRAFT_424594</name>
</gene>
<dbReference type="AlphaFoldDB" id="W4KJE5"/>
<keyword evidence="1" id="KW-0507">mRNA processing</keyword>
<evidence type="ECO:0000313" key="2">
    <source>
        <dbReference type="EMBL" id="ETW85191.1"/>
    </source>
</evidence>
<dbReference type="InterPro" id="IPR036875">
    <property type="entry name" value="Znf_CCHC_sf"/>
</dbReference>
<reference evidence="2 3" key="1">
    <citation type="journal article" date="2012" name="New Phytol.">
        <title>Insight into trade-off between wood decay and parasitism from the genome of a fungal forest pathogen.</title>
        <authorList>
            <person name="Olson A."/>
            <person name="Aerts A."/>
            <person name="Asiegbu F."/>
            <person name="Belbahri L."/>
            <person name="Bouzid O."/>
            <person name="Broberg A."/>
            <person name="Canback B."/>
            <person name="Coutinho P.M."/>
            <person name="Cullen D."/>
            <person name="Dalman K."/>
            <person name="Deflorio G."/>
            <person name="van Diepen L.T."/>
            <person name="Dunand C."/>
            <person name="Duplessis S."/>
            <person name="Durling M."/>
            <person name="Gonthier P."/>
            <person name="Grimwood J."/>
            <person name="Fossdal C.G."/>
            <person name="Hansson D."/>
            <person name="Henrissat B."/>
            <person name="Hietala A."/>
            <person name="Himmelstrand K."/>
            <person name="Hoffmeister D."/>
            <person name="Hogberg N."/>
            <person name="James T.Y."/>
            <person name="Karlsson M."/>
            <person name="Kohler A."/>
            <person name="Kues U."/>
            <person name="Lee Y.H."/>
            <person name="Lin Y.C."/>
            <person name="Lind M."/>
            <person name="Lindquist E."/>
            <person name="Lombard V."/>
            <person name="Lucas S."/>
            <person name="Lunden K."/>
            <person name="Morin E."/>
            <person name="Murat C."/>
            <person name="Park J."/>
            <person name="Raffaello T."/>
            <person name="Rouze P."/>
            <person name="Salamov A."/>
            <person name="Schmutz J."/>
            <person name="Solheim H."/>
            <person name="Stahlberg J."/>
            <person name="Velez H."/>
            <person name="de Vries R.P."/>
            <person name="Wiebenga A."/>
            <person name="Woodward S."/>
            <person name="Yakovlev I."/>
            <person name="Garbelotto M."/>
            <person name="Martin F."/>
            <person name="Grigoriev I.V."/>
            <person name="Stenlid J."/>
        </authorList>
    </citation>
    <scope>NUCLEOTIDE SEQUENCE [LARGE SCALE GENOMIC DNA]</scope>
    <source>
        <strain evidence="2 3">TC 32-1</strain>
    </source>
</reference>
<dbReference type="SUPFAM" id="SSF57756">
    <property type="entry name" value="Retrovirus zinc finger-like domains"/>
    <property type="match status" value="1"/>
</dbReference>
<dbReference type="GO" id="GO:0003676">
    <property type="term" value="F:nucleic acid binding"/>
    <property type="evidence" value="ECO:0007669"/>
    <property type="project" value="InterPro"/>
</dbReference>
<dbReference type="GeneID" id="20673983"/>
<keyword evidence="3" id="KW-1185">Reference proteome</keyword>
<dbReference type="RefSeq" id="XP_009542064.1">
    <property type="nucleotide sequence ID" value="XM_009543769.1"/>
</dbReference>
<dbReference type="KEGG" id="hir:HETIRDRAFT_424594"/>
<sequence>MRMGKCSVDKFIMDYLMTAGQSGFDLESTIDYFRQAIHPEFLKQIYRLPEMLTTMDNWVKYTQRFNNQWRELQSIKSSVPTTMPCRNNPFRYNSSNAPTSMNNSVVPMGIDAVCTPLTDDEQARLHAEGGCFYYQQKGHMANQCPAKILSRVYERGIGHVQPSDGKVGYHPAQASGALAGQGGGYGRALPARAQISGETTTSGKSRSVAMTNPFWARLAARQAYASRENASVRQKESEISREEVQRLIGKMRWDEQEVLFQELSEGSKQKELDMDF</sequence>
<organism evidence="2 3">
    <name type="scientific">Heterobasidion irregulare (strain TC 32-1)</name>
    <dbReference type="NCBI Taxonomy" id="747525"/>
    <lineage>
        <taxon>Eukaryota</taxon>
        <taxon>Fungi</taxon>
        <taxon>Dikarya</taxon>
        <taxon>Basidiomycota</taxon>
        <taxon>Agaricomycotina</taxon>
        <taxon>Agaricomycetes</taxon>
        <taxon>Russulales</taxon>
        <taxon>Bondarzewiaceae</taxon>
        <taxon>Heterobasidion</taxon>
        <taxon>Heterobasidion annosum species complex</taxon>
    </lineage>
</organism>
<dbReference type="InParanoid" id="W4KJE5"/>
<dbReference type="Proteomes" id="UP000030671">
    <property type="component" value="Unassembled WGS sequence"/>
</dbReference>
<dbReference type="GO" id="GO:0006397">
    <property type="term" value="P:mRNA processing"/>
    <property type="evidence" value="ECO:0007669"/>
    <property type="project" value="UniProtKB-KW"/>
</dbReference>
<dbReference type="OrthoDB" id="3049938at2759"/>
<evidence type="ECO:0000313" key="3">
    <source>
        <dbReference type="Proteomes" id="UP000030671"/>
    </source>
</evidence>
<proteinExistence type="predicted"/>
<evidence type="ECO:0000256" key="1">
    <source>
        <dbReference type="ARBA" id="ARBA00022664"/>
    </source>
</evidence>
<accession>W4KJE5</accession>
<name>W4KJE5_HETIT</name>